<evidence type="ECO:0000313" key="1">
    <source>
        <dbReference type="EMBL" id="GBG09481.1"/>
    </source>
</evidence>
<proteinExistence type="predicted"/>
<sequence length="66" mass="7998">MYDEFGVPLCQSGVGERIWALYHADPKEFKREVREYFERGYPGWTVVKTNYARRIIWIRDDRGRTL</sequence>
<dbReference type="AlphaFoldDB" id="A0A2R5F175"/>
<evidence type="ECO:0000313" key="2">
    <source>
        <dbReference type="Proteomes" id="UP000245202"/>
    </source>
</evidence>
<gene>
    <name evidence="1" type="ORF">PAT3040_04127</name>
</gene>
<organism evidence="1 2">
    <name type="scientific">Paenibacillus agaridevorans</name>
    <dbReference type="NCBI Taxonomy" id="171404"/>
    <lineage>
        <taxon>Bacteria</taxon>
        <taxon>Bacillati</taxon>
        <taxon>Bacillota</taxon>
        <taxon>Bacilli</taxon>
        <taxon>Bacillales</taxon>
        <taxon>Paenibacillaceae</taxon>
        <taxon>Paenibacillus</taxon>
    </lineage>
</organism>
<comment type="caution">
    <text evidence="1">The sequence shown here is derived from an EMBL/GenBank/DDBJ whole genome shotgun (WGS) entry which is preliminary data.</text>
</comment>
<reference evidence="1 2" key="1">
    <citation type="submission" date="2017-08" db="EMBL/GenBank/DDBJ databases">
        <title>Substantial Increase in Enzyme Production by Combined Drug-Resistance Mutations in Paenibacillus agaridevorans.</title>
        <authorList>
            <person name="Tanaka Y."/>
            <person name="Funane K."/>
            <person name="Hosaka T."/>
            <person name="Shiwa Y."/>
            <person name="Fujita N."/>
            <person name="Miyazaki T."/>
            <person name="Yoshikawa H."/>
            <person name="Murakami K."/>
            <person name="Kasahara K."/>
            <person name="Inaoka T."/>
            <person name="Hiraga Y."/>
            <person name="Ochi K."/>
        </authorList>
    </citation>
    <scope>NUCLEOTIDE SEQUENCE [LARGE SCALE GENOMIC DNA]</scope>
    <source>
        <strain evidence="1 2">T-3040</strain>
    </source>
</reference>
<protein>
    <submittedName>
        <fullName evidence="1">Uncharacterized protein</fullName>
    </submittedName>
</protein>
<dbReference type="Proteomes" id="UP000245202">
    <property type="component" value="Unassembled WGS sequence"/>
</dbReference>
<accession>A0A2R5F175</accession>
<keyword evidence="2" id="KW-1185">Reference proteome</keyword>
<dbReference type="EMBL" id="BDQX01000231">
    <property type="protein sequence ID" value="GBG09481.1"/>
    <property type="molecule type" value="Genomic_DNA"/>
</dbReference>
<name>A0A2R5F175_9BACL</name>